<sequence length="582" mass="63852">MPESNSPDPAGLGTDLSGEGSHRELVELRALIFGRDLEAQLKAGPLSPDNVAKVLPEAISQSAAVSEDLVIATVPTVESAIKASVAQDLNVLSDALFPVIGPATRKAVATAIKNLTDSLNETLDLSVSPKSLRWRFEAWRTGRSFAEVMLLRTLLYQVEQVLLIHRQSGLLLQQVIAETLVTQDPDLVSAMLTAIEDFVKDSFSMAPEGSLDALEFGNLTLWIEEGPKAVLACLIRGTPPQDLRTLMQQKLEQIHRNFAAPLASFQGDTEALADTQIYLEDCLLAQYQPRKTNRKLLPILLVTVGVGLGGWGLWEAYHRHQWRQAIAQLDKQPGIVILETQFRHRGPRIRGLRDPLAINPKRWFEAKGLDTEAVQLQFEPYWSLSRDFIAARARKLLNPPETVQLMVDDQQVLQAVGVAPLAWVQEADRLSRRLEGLAGWNRDRLVLQEEQILAQRSQALEDQQLLFAEGSAQITGPQQQALTAIAKDLRALVQLAQQTQQSLQVTINGYASPVGGFERNVELSQIRAETVKQALVGLKVPSEVLVAKGNAPPSADGVDQSVQSQRKVTFQVSLTAAAPPGS</sequence>
<dbReference type="InterPro" id="IPR036737">
    <property type="entry name" value="OmpA-like_sf"/>
</dbReference>
<keyword evidence="1" id="KW-0472">Membrane</keyword>
<feature type="domain" description="OmpA-like" evidence="2">
    <location>
        <begin position="454"/>
        <end position="576"/>
    </location>
</feature>
<organism evidence="3 4">
    <name type="scientific">Lyngbya confervoides BDU141951</name>
    <dbReference type="NCBI Taxonomy" id="1574623"/>
    <lineage>
        <taxon>Bacteria</taxon>
        <taxon>Bacillati</taxon>
        <taxon>Cyanobacteriota</taxon>
        <taxon>Cyanophyceae</taxon>
        <taxon>Oscillatoriophycideae</taxon>
        <taxon>Oscillatoriales</taxon>
        <taxon>Microcoleaceae</taxon>
        <taxon>Lyngbya</taxon>
    </lineage>
</organism>
<dbReference type="CDD" id="cd07185">
    <property type="entry name" value="OmpA_C-like"/>
    <property type="match status" value="1"/>
</dbReference>
<dbReference type="Gene3D" id="3.30.1330.60">
    <property type="entry name" value="OmpA-like domain"/>
    <property type="match status" value="1"/>
</dbReference>
<dbReference type="Proteomes" id="UP000031561">
    <property type="component" value="Unassembled WGS sequence"/>
</dbReference>
<dbReference type="AlphaFoldDB" id="A0ABD4T7Z3"/>
<dbReference type="PROSITE" id="PS51123">
    <property type="entry name" value="OMPA_2"/>
    <property type="match status" value="1"/>
</dbReference>
<dbReference type="GO" id="GO:0016020">
    <property type="term" value="C:membrane"/>
    <property type="evidence" value="ECO:0007669"/>
    <property type="project" value="UniProtKB-UniRule"/>
</dbReference>
<reference evidence="3 4" key="1">
    <citation type="journal article" date="2015" name="Genome Announc.">
        <title>Draft Genome Sequence of Filamentous Marine Cyanobacterium Lyngbya confervoides Strain BDU141951.</title>
        <authorList>
            <person name="Chandrababunaidu M.M."/>
            <person name="Sen D."/>
            <person name="Tripathy S."/>
        </authorList>
    </citation>
    <scope>NUCLEOTIDE SEQUENCE [LARGE SCALE GENOMIC DNA]</scope>
    <source>
        <strain evidence="3 4">BDU141951</strain>
    </source>
</reference>
<accession>A0ABD4T7Z3</accession>
<dbReference type="RefSeq" id="WP_166276542.1">
    <property type="nucleotide sequence ID" value="NZ_JTHE03000100.1"/>
</dbReference>
<proteinExistence type="predicted"/>
<evidence type="ECO:0000256" key="1">
    <source>
        <dbReference type="PROSITE-ProRule" id="PRU00473"/>
    </source>
</evidence>
<name>A0ABD4T7Z3_9CYAN</name>
<dbReference type="InterPro" id="IPR006665">
    <property type="entry name" value="OmpA-like"/>
</dbReference>
<evidence type="ECO:0000313" key="4">
    <source>
        <dbReference type="Proteomes" id="UP000031561"/>
    </source>
</evidence>
<evidence type="ECO:0000313" key="3">
    <source>
        <dbReference type="EMBL" id="MCM1984574.1"/>
    </source>
</evidence>
<comment type="caution">
    <text evidence="3">The sequence shown here is derived from an EMBL/GenBank/DDBJ whole genome shotgun (WGS) entry which is preliminary data.</text>
</comment>
<dbReference type="EMBL" id="JTHE03000100">
    <property type="protein sequence ID" value="MCM1984574.1"/>
    <property type="molecule type" value="Genomic_DNA"/>
</dbReference>
<gene>
    <name evidence="3" type="ORF">QQ91_0017255</name>
</gene>
<dbReference type="Pfam" id="PF00691">
    <property type="entry name" value="OmpA"/>
    <property type="match status" value="1"/>
</dbReference>
<protein>
    <submittedName>
        <fullName evidence="3">OmpA family protein</fullName>
    </submittedName>
</protein>
<keyword evidence="4" id="KW-1185">Reference proteome</keyword>
<dbReference type="SUPFAM" id="SSF103088">
    <property type="entry name" value="OmpA-like"/>
    <property type="match status" value="1"/>
</dbReference>
<evidence type="ECO:0000259" key="2">
    <source>
        <dbReference type="PROSITE" id="PS51123"/>
    </source>
</evidence>